<dbReference type="InterPro" id="IPR032578">
    <property type="entry name" value="DUF4919"/>
</dbReference>
<protein>
    <submittedName>
        <fullName evidence="2">DUF4919 domain-containing protein</fullName>
    </submittedName>
</protein>
<evidence type="ECO:0000313" key="2">
    <source>
        <dbReference type="EMBL" id="TFD91794.1"/>
    </source>
</evidence>
<dbReference type="AlphaFoldDB" id="A0A4Y8KTI3"/>
<feature type="non-terminal residue" evidence="2">
    <location>
        <position position="1"/>
    </location>
</feature>
<evidence type="ECO:0000313" key="1">
    <source>
        <dbReference type="EMBL" id="TFD91793.1"/>
    </source>
</evidence>
<dbReference type="EMBL" id="SOML01000030">
    <property type="protein sequence ID" value="TFD91794.1"/>
    <property type="molecule type" value="Genomic_DNA"/>
</dbReference>
<evidence type="ECO:0000313" key="3">
    <source>
        <dbReference type="Proteomes" id="UP000297861"/>
    </source>
</evidence>
<organism evidence="2 3">
    <name type="scientific">Dysgonomonas capnocytophagoides</name>
    <dbReference type="NCBI Taxonomy" id="45254"/>
    <lineage>
        <taxon>Bacteria</taxon>
        <taxon>Pseudomonadati</taxon>
        <taxon>Bacteroidota</taxon>
        <taxon>Bacteroidia</taxon>
        <taxon>Bacteroidales</taxon>
        <taxon>Dysgonomonadaceae</taxon>
        <taxon>Dysgonomonas</taxon>
    </lineage>
</organism>
<comment type="caution">
    <text evidence="2">The sequence shown here is derived from an EMBL/GenBank/DDBJ whole genome shotgun (WGS) entry which is preliminary data.</text>
</comment>
<feature type="non-terminal residue" evidence="2">
    <location>
        <position position="67"/>
    </location>
</feature>
<keyword evidence="3" id="KW-1185">Reference proteome</keyword>
<accession>A0A4Y8KTI3</accession>
<proteinExistence type="predicted"/>
<reference evidence="2 3" key="1">
    <citation type="submission" date="2019-03" db="EMBL/GenBank/DDBJ databases">
        <title>San Antonio Military Medical Center submission to MRSN (WRAIR), pending publication.</title>
        <authorList>
            <person name="Blyth D.M."/>
            <person name="Mccarthy S.L."/>
            <person name="Schall S.E."/>
            <person name="Stam J.A."/>
            <person name="Ong A.C."/>
            <person name="Mcgann P.T."/>
        </authorList>
    </citation>
    <scope>NUCLEOTIDE SEQUENCE [LARGE SCALE GENOMIC DNA]</scope>
    <source>
        <strain evidence="2 3">MRSN571793</strain>
    </source>
</reference>
<dbReference type="Pfam" id="PF16266">
    <property type="entry name" value="DUF4919"/>
    <property type="match status" value="1"/>
</dbReference>
<sequence length="67" mass="7614">YEEAIAECTAILAKNPVSLEANNAMAYAMFQLKKTESEYEPYRNRYKTFVDIIVKSGDGKDPLTSFK</sequence>
<dbReference type="RefSeq" id="WP_134437646.1">
    <property type="nucleotide sequence ID" value="NZ_SOML01000030.1"/>
</dbReference>
<gene>
    <name evidence="2" type="ORF">E2605_19390</name>
    <name evidence="1" type="ORF">E2605_19395</name>
</gene>
<name>A0A4Y8KTI3_9BACT</name>
<dbReference type="EMBL" id="SOML01000031">
    <property type="protein sequence ID" value="TFD91793.1"/>
    <property type="molecule type" value="Genomic_DNA"/>
</dbReference>
<dbReference type="Proteomes" id="UP000297861">
    <property type="component" value="Unassembled WGS sequence"/>
</dbReference>